<feature type="region of interest" description="Disordered" evidence="1">
    <location>
        <begin position="1"/>
        <end position="81"/>
    </location>
</feature>
<name>A0A183F9H5_HELPZ</name>
<reference evidence="3" key="1">
    <citation type="submission" date="2019-09" db="UniProtKB">
        <authorList>
            <consortium name="WormBaseParasite"/>
        </authorList>
    </citation>
    <scope>IDENTIFICATION</scope>
</reference>
<dbReference type="AlphaFoldDB" id="A0A183F9H5"/>
<feature type="region of interest" description="Disordered" evidence="1">
    <location>
        <begin position="278"/>
        <end position="325"/>
    </location>
</feature>
<feature type="compositionally biased region" description="Basic and acidic residues" evidence="1">
    <location>
        <begin position="289"/>
        <end position="302"/>
    </location>
</feature>
<evidence type="ECO:0000313" key="3">
    <source>
        <dbReference type="WBParaSite" id="HPBE_0000281701-mRNA-1"/>
    </source>
</evidence>
<dbReference type="InterPro" id="IPR053224">
    <property type="entry name" value="Sensory_adhesion_molecule"/>
</dbReference>
<feature type="compositionally biased region" description="Basic and acidic residues" evidence="1">
    <location>
        <begin position="62"/>
        <end position="71"/>
    </location>
</feature>
<protein>
    <submittedName>
        <fullName evidence="3">Endostatin domain-containing protein</fullName>
    </submittedName>
</protein>
<dbReference type="PANTHER" id="PTHR31460">
    <property type="match status" value="1"/>
</dbReference>
<dbReference type="Proteomes" id="UP000050761">
    <property type="component" value="Unassembled WGS sequence"/>
</dbReference>
<dbReference type="PANTHER" id="PTHR31460:SF3">
    <property type="entry name" value="MESOCENTIN"/>
    <property type="match status" value="1"/>
</dbReference>
<dbReference type="WBParaSite" id="HPBE_0000281701-mRNA-1">
    <property type="protein sequence ID" value="HPBE_0000281701-mRNA-1"/>
    <property type="gene ID" value="HPBE_0000281701"/>
</dbReference>
<evidence type="ECO:0000256" key="1">
    <source>
        <dbReference type="SAM" id="MobiDB-lite"/>
    </source>
</evidence>
<keyword evidence="2" id="KW-1185">Reference proteome</keyword>
<sequence length="325" mass="34674">LGPDGQVLPTDDTGNFIYPAVGPDGSPLPTDESGSVIYPVTKPDGSPLPTDSSGNFVTDEGTIVKKDEEGRPLGPDGQVLPTDDIGNFIYPAVGPDGTPLPTDESGRVIYPVTKPDGSSLPTEASGNFVTDEGTIIKKDEEGRPLGPDGQVLPTSDTGNFIYPVLALGYQEKEHLKEQLRQIAFSEDFSTENIPVDGAVKQQFVMFPRPDSTKIAITVAQGESSFPEEDDDIAHLLLTPQKLADSRAKQIRLENIDASVLSSIIEQYCLSSPGKIHQASQEKVVQQPKKAAESSSEKKEDSKPLGPDGQVLPTDDSGNYIYPAVG</sequence>
<organism evidence="2 3">
    <name type="scientific">Heligmosomoides polygyrus</name>
    <name type="common">Parasitic roundworm</name>
    <dbReference type="NCBI Taxonomy" id="6339"/>
    <lineage>
        <taxon>Eukaryota</taxon>
        <taxon>Metazoa</taxon>
        <taxon>Ecdysozoa</taxon>
        <taxon>Nematoda</taxon>
        <taxon>Chromadorea</taxon>
        <taxon>Rhabditida</taxon>
        <taxon>Rhabditina</taxon>
        <taxon>Rhabditomorpha</taxon>
        <taxon>Strongyloidea</taxon>
        <taxon>Heligmosomidae</taxon>
        <taxon>Heligmosomoides</taxon>
    </lineage>
</organism>
<proteinExistence type="predicted"/>
<evidence type="ECO:0000313" key="2">
    <source>
        <dbReference type="Proteomes" id="UP000050761"/>
    </source>
</evidence>
<accession>A0A183F9H5</accession>